<dbReference type="PROSITE" id="PS00893">
    <property type="entry name" value="NUDIX_BOX"/>
    <property type="match status" value="1"/>
</dbReference>
<comment type="caution">
    <text evidence="6">The sequence shown here is derived from an EMBL/GenBank/DDBJ whole genome shotgun (WGS) entry which is preliminary data.</text>
</comment>
<dbReference type="Gene3D" id="3.90.79.10">
    <property type="entry name" value="Nucleoside Triphosphate Pyrophosphohydrolase"/>
    <property type="match status" value="1"/>
</dbReference>
<feature type="domain" description="Nudix hydrolase" evidence="5">
    <location>
        <begin position="2"/>
        <end position="129"/>
    </location>
</feature>
<dbReference type="RefSeq" id="WP_197006092.1">
    <property type="nucleotide sequence ID" value="NZ_BONS01000012.1"/>
</dbReference>
<dbReference type="SUPFAM" id="SSF55811">
    <property type="entry name" value="Nudix"/>
    <property type="match status" value="1"/>
</dbReference>
<evidence type="ECO:0000313" key="7">
    <source>
        <dbReference type="Proteomes" id="UP000622552"/>
    </source>
</evidence>
<dbReference type="AlphaFoldDB" id="A0A8J7GKP6"/>
<dbReference type="Pfam" id="PF00293">
    <property type="entry name" value="NUDIX"/>
    <property type="match status" value="1"/>
</dbReference>
<comment type="cofactor">
    <cofactor evidence="1">
        <name>Mg(2+)</name>
        <dbReference type="ChEBI" id="CHEBI:18420"/>
    </cofactor>
</comment>
<evidence type="ECO:0000313" key="6">
    <source>
        <dbReference type="EMBL" id="MBG6139435.1"/>
    </source>
</evidence>
<reference evidence="6" key="1">
    <citation type="submission" date="2020-11" db="EMBL/GenBank/DDBJ databases">
        <title>Sequencing the genomes of 1000 actinobacteria strains.</title>
        <authorList>
            <person name="Klenk H.-P."/>
        </authorList>
    </citation>
    <scope>NUCLEOTIDE SEQUENCE</scope>
    <source>
        <strain evidence="6">DSM 45356</strain>
    </source>
</reference>
<protein>
    <submittedName>
        <fullName evidence="6">8-oxo-dGTP pyrophosphatase MutT (NUDIX family)</fullName>
    </submittedName>
</protein>
<evidence type="ECO:0000256" key="2">
    <source>
        <dbReference type="ARBA" id="ARBA00005582"/>
    </source>
</evidence>
<keyword evidence="3 4" id="KW-0378">Hydrolase</keyword>
<evidence type="ECO:0000256" key="3">
    <source>
        <dbReference type="ARBA" id="ARBA00022801"/>
    </source>
</evidence>
<evidence type="ECO:0000256" key="4">
    <source>
        <dbReference type="RuleBase" id="RU003476"/>
    </source>
</evidence>
<dbReference type="EMBL" id="JADOUF010000001">
    <property type="protein sequence ID" value="MBG6139435.1"/>
    <property type="molecule type" value="Genomic_DNA"/>
</dbReference>
<dbReference type="InterPro" id="IPR015797">
    <property type="entry name" value="NUDIX_hydrolase-like_dom_sf"/>
</dbReference>
<proteinExistence type="inferred from homology"/>
<dbReference type="InterPro" id="IPR020476">
    <property type="entry name" value="Nudix_hydrolase"/>
</dbReference>
<organism evidence="6 7">
    <name type="scientific">Longispora fulva</name>
    <dbReference type="NCBI Taxonomy" id="619741"/>
    <lineage>
        <taxon>Bacteria</taxon>
        <taxon>Bacillati</taxon>
        <taxon>Actinomycetota</taxon>
        <taxon>Actinomycetes</taxon>
        <taxon>Micromonosporales</taxon>
        <taxon>Micromonosporaceae</taxon>
        <taxon>Longispora</taxon>
    </lineage>
</organism>
<gene>
    <name evidence="6" type="ORF">IW245_005629</name>
</gene>
<dbReference type="PANTHER" id="PTHR43046:SF14">
    <property type="entry name" value="MUTT_NUDIX FAMILY PROTEIN"/>
    <property type="match status" value="1"/>
</dbReference>
<evidence type="ECO:0000259" key="5">
    <source>
        <dbReference type="PROSITE" id="PS51462"/>
    </source>
</evidence>
<keyword evidence="7" id="KW-1185">Reference proteome</keyword>
<dbReference type="PANTHER" id="PTHR43046">
    <property type="entry name" value="GDP-MANNOSE MANNOSYL HYDROLASE"/>
    <property type="match status" value="1"/>
</dbReference>
<dbReference type="InterPro" id="IPR000086">
    <property type="entry name" value="NUDIX_hydrolase_dom"/>
</dbReference>
<comment type="similarity">
    <text evidence="2 4">Belongs to the Nudix hydrolase family.</text>
</comment>
<sequence>MEITREVAVIVLTDPAGRVLMQHRTEDAPVAPGQWTPPGGRLEPGETPLLAAQRELYEETGLVAYLKAGRVVELGATDGVGVRFHIFSGTTEATQDDVVVGEGQAMLFLTREEIAAKELTGIAKVIFRQ</sequence>
<evidence type="ECO:0000256" key="1">
    <source>
        <dbReference type="ARBA" id="ARBA00001946"/>
    </source>
</evidence>
<dbReference type="GO" id="GO:0016787">
    <property type="term" value="F:hydrolase activity"/>
    <property type="evidence" value="ECO:0007669"/>
    <property type="project" value="UniProtKB-KW"/>
</dbReference>
<dbReference type="PRINTS" id="PR00502">
    <property type="entry name" value="NUDIXFAMILY"/>
</dbReference>
<name>A0A8J7GKP6_9ACTN</name>
<accession>A0A8J7GKP6</accession>
<dbReference type="InterPro" id="IPR020084">
    <property type="entry name" value="NUDIX_hydrolase_CS"/>
</dbReference>
<dbReference type="PROSITE" id="PS51462">
    <property type="entry name" value="NUDIX"/>
    <property type="match status" value="1"/>
</dbReference>
<dbReference type="Proteomes" id="UP000622552">
    <property type="component" value="Unassembled WGS sequence"/>
</dbReference>